<sequence length="165" mass="18798">MKRSLESTSTSSNFLSNQRRKVVCDNSSEPNGNKTVQIRLKRPEDPNSSSTRLGTNNHQNRASMPSASSSMVHPSPQQPLQRQCLEKLVLRHGREITKLHAEYASRLAHYEVDMKKIQADNADTQRELMQENEDLMDELEEMKQRLKELEARTSGDVVPSSGYED</sequence>
<accession>A0AAW0BHU3</accession>
<proteinExistence type="predicted"/>
<comment type="caution">
    <text evidence="3">The sequence shown here is derived from an EMBL/GenBank/DDBJ whole genome shotgun (WGS) entry which is preliminary data.</text>
</comment>
<feature type="compositionally biased region" description="Polar residues" evidence="2">
    <location>
        <begin position="25"/>
        <end position="36"/>
    </location>
</feature>
<keyword evidence="4" id="KW-1185">Reference proteome</keyword>
<protein>
    <submittedName>
        <fullName evidence="3">Uncharacterized protein</fullName>
    </submittedName>
</protein>
<dbReference type="AlphaFoldDB" id="A0AAW0BHU3"/>
<name>A0AAW0BHU3_9AGAR</name>
<gene>
    <name evidence="3" type="ORF">VNI00_015761</name>
</gene>
<reference evidence="3 4" key="1">
    <citation type="submission" date="2024-01" db="EMBL/GenBank/DDBJ databases">
        <title>A draft genome for a cacao thread blight-causing isolate of Paramarasmius palmivorus.</title>
        <authorList>
            <person name="Baruah I.K."/>
            <person name="Bukari Y."/>
            <person name="Amoako-Attah I."/>
            <person name="Meinhardt L.W."/>
            <person name="Bailey B.A."/>
            <person name="Cohen S.P."/>
        </authorList>
    </citation>
    <scope>NUCLEOTIDE SEQUENCE [LARGE SCALE GENOMIC DNA]</scope>
    <source>
        <strain evidence="3 4">GH-12</strain>
    </source>
</reference>
<feature type="compositionally biased region" description="Polar residues" evidence="2">
    <location>
        <begin position="1"/>
        <end position="17"/>
    </location>
</feature>
<feature type="compositionally biased region" description="Polar residues" evidence="2">
    <location>
        <begin position="46"/>
        <end position="72"/>
    </location>
</feature>
<organism evidence="3 4">
    <name type="scientific">Paramarasmius palmivorus</name>
    <dbReference type="NCBI Taxonomy" id="297713"/>
    <lineage>
        <taxon>Eukaryota</taxon>
        <taxon>Fungi</taxon>
        <taxon>Dikarya</taxon>
        <taxon>Basidiomycota</taxon>
        <taxon>Agaricomycotina</taxon>
        <taxon>Agaricomycetes</taxon>
        <taxon>Agaricomycetidae</taxon>
        <taxon>Agaricales</taxon>
        <taxon>Marasmiineae</taxon>
        <taxon>Marasmiaceae</taxon>
        <taxon>Paramarasmius</taxon>
    </lineage>
</organism>
<evidence type="ECO:0000256" key="1">
    <source>
        <dbReference type="SAM" id="Coils"/>
    </source>
</evidence>
<evidence type="ECO:0000313" key="3">
    <source>
        <dbReference type="EMBL" id="KAK7026034.1"/>
    </source>
</evidence>
<feature type="coiled-coil region" evidence="1">
    <location>
        <begin position="107"/>
        <end position="156"/>
    </location>
</feature>
<dbReference type="EMBL" id="JAYKXP010000108">
    <property type="protein sequence ID" value="KAK7026034.1"/>
    <property type="molecule type" value="Genomic_DNA"/>
</dbReference>
<dbReference type="Proteomes" id="UP001383192">
    <property type="component" value="Unassembled WGS sequence"/>
</dbReference>
<feature type="region of interest" description="Disordered" evidence="2">
    <location>
        <begin position="1"/>
        <end position="80"/>
    </location>
</feature>
<keyword evidence="1" id="KW-0175">Coiled coil</keyword>
<evidence type="ECO:0000256" key="2">
    <source>
        <dbReference type="SAM" id="MobiDB-lite"/>
    </source>
</evidence>
<evidence type="ECO:0000313" key="4">
    <source>
        <dbReference type="Proteomes" id="UP001383192"/>
    </source>
</evidence>